<dbReference type="AlphaFoldDB" id="A0A5C3QYH7"/>
<dbReference type="PANTHER" id="PTHR44167:SF24">
    <property type="entry name" value="SERINE_THREONINE-PROTEIN KINASE CHK2"/>
    <property type="match status" value="1"/>
</dbReference>
<keyword evidence="1 3" id="KW-0547">Nucleotide-binding</keyword>
<evidence type="ECO:0000256" key="3">
    <source>
        <dbReference type="PROSITE-ProRule" id="PRU10141"/>
    </source>
</evidence>
<evidence type="ECO:0000259" key="6">
    <source>
        <dbReference type="PROSITE" id="PS50011"/>
    </source>
</evidence>
<dbReference type="EMBL" id="ML178816">
    <property type="protein sequence ID" value="TFL05561.1"/>
    <property type="molecule type" value="Genomic_DNA"/>
</dbReference>
<keyword evidence="7" id="KW-0418">Kinase</keyword>
<dbReference type="SMART" id="SM00220">
    <property type="entry name" value="S_TKc"/>
    <property type="match status" value="1"/>
</dbReference>
<evidence type="ECO:0000313" key="8">
    <source>
        <dbReference type="Proteomes" id="UP000305067"/>
    </source>
</evidence>
<proteinExistence type="inferred from homology"/>
<gene>
    <name evidence="7" type="ORF">BDV98DRAFT_499969</name>
</gene>
<dbReference type="InterPro" id="IPR008271">
    <property type="entry name" value="Ser/Thr_kinase_AS"/>
</dbReference>
<dbReference type="GO" id="GO:0005634">
    <property type="term" value="C:nucleus"/>
    <property type="evidence" value="ECO:0007669"/>
    <property type="project" value="TreeGrafter"/>
</dbReference>
<dbReference type="GO" id="GO:0004674">
    <property type="term" value="F:protein serine/threonine kinase activity"/>
    <property type="evidence" value="ECO:0007669"/>
    <property type="project" value="UniProtKB-KW"/>
</dbReference>
<dbReference type="GO" id="GO:0005524">
    <property type="term" value="F:ATP binding"/>
    <property type="evidence" value="ECO:0007669"/>
    <property type="project" value="UniProtKB-UniRule"/>
</dbReference>
<dbReference type="Gene3D" id="1.10.510.10">
    <property type="entry name" value="Transferase(Phosphotransferase) domain 1"/>
    <property type="match status" value="1"/>
</dbReference>
<evidence type="ECO:0000256" key="1">
    <source>
        <dbReference type="ARBA" id="ARBA00022741"/>
    </source>
</evidence>
<dbReference type="GO" id="GO:0044773">
    <property type="term" value="P:mitotic DNA damage checkpoint signaling"/>
    <property type="evidence" value="ECO:0007669"/>
    <property type="project" value="TreeGrafter"/>
</dbReference>
<dbReference type="InterPro" id="IPR011009">
    <property type="entry name" value="Kinase-like_dom_sf"/>
</dbReference>
<dbReference type="GO" id="GO:0005737">
    <property type="term" value="C:cytoplasm"/>
    <property type="evidence" value="ECO:0007669"/>
    <property type="project" value="TreeGrafter"/>
</dbReference>
<dbReference type="Pfam" id="PF00069">
    <property type="entry name" value="Pkinase"/>
    <property type="match status" value="1"/>
</dbReference>
<keyword evidence="2 3" id="KW-0067">ATP-binding</keyword>
<dbReference type="SUPFAM" id="SSF56112">
    <property type="entry name" value="Protein kinase-like (PK-like)"/>
    <property type="match status" value="1"/>
</dbReference>
<dbReference type="InterPro" id="IPR017441">
    <property type="entry name" value="Protein_kinase_ATP_BS"/>
</dbReference>
<feature type="region of interest" description="Disordered" evidence="5">
    <location>
        <begin position="345"/>
        <end position="364"/>
    </location>
</feature>
<feature type="domain" description="Protein kinase" evidence="6">
    <location>
        <begin position="13"/>
        <end position="285"/>
    </location>
</feature>
<dbReference type="STRING" id="1884261.A0A5C3QYH7"/>
<accession>A0A5C3QYH7</accession>
<sequence length="414" mass="45731">MEGRIIKTPLGRILLGRLLGQGSFGVVHEATMLKPDKYGHRQRYAVKCMSQFPAGSSMAALQDEEMYLHHMVSEHPNVVDIHGTVVDAREHLVFIVLELCTGGTLHERICDGVFLRGSDGADEKIKSVFGQLLDAVEHCHLKGVYHRDLKPGNVLIEGEGRAAQALLTDFGMASMQKRGTSLRYGTRQFWSPECQGDLGPTRYSLQTNDIWSLGIILVLMITGRFPWSLASPSDRCFEAYQRVPETIRMALGISPEAWELLQKVLCVNVTDRITVKALREELDKIGTFSVEMKGDMPAEEEDETNVEGQTAVSSSDQDVFSSLILGVSESASASVDPTMAEEYKQGRAVSLSSPPEVSKSVSRSRQMGCTARRLLYIPRLLKTKGRRVLGMESGPVPPAMARSPARPQFIASFY</sequence>
<evidence type="ECO:0000256" key="2">
    <source>
        <dbReference type="ARBA" id="ARBA00022840"/>
    </source>
</evidence>
<comment type="similarity">
    <text evidence="4">Belongs to the protein kinase superfamily.</text>
</comment>
<name>A0A5C3QYH7_9AGAR</name>
<evidence type="ECO:0000256" key="5">
    <source>
        <dbReference type="SAM" id="MobiDB-lite"/>
    </source>
</evidence>
<dbReference type="PROSITE" id="PS00107">
    <property type="entry name" value="PROTEIN_KINASE_ATP"/>
    <property type="match status" value="1"/>
</dbReference>
<dbReference type="PROSITE" id="PS00108">
    <property type="entry name" value="PROTEIN_KINASE_ST"/>
    <property type="match status" value="1"/>
</dbReference>
<evidence type="ECO:0000256" key="4">
    <source>
        <dbReference type="RuleBase" id="RU000304"/>
    </source>
</evidence>
<evidence type="ECO:0000313" key="7">
    <source>
        <dbReference type="EMBL" id="TFL05561.1"/>
    </source>
</evidence>
<dbReference type="PROSITE" id="PS50011">
    <property type="entry name" value="PROTEIN_KINASE_DOM"/>
    <property type="match status" value="1"/>
</dbReference>
<dbReference type="Proteomes" id="UP000305067">
    <property type="component" value="Unassembled WGS sequence"/>
</dbReference>
<dbReference type="OrthoDB" id="541276at2759"/>
<dbReference type="InterPro" id="IPR000719">
    <property type="entry name" value="Prot_kinase_dom"/>
</dbReference>
<reference evidence="7 8" key="1">
    <citation type="journal article" date="2019" name="Nat. Ecol. Evol.">
        <title>Megaphylogeny resolves global patterns of mushroom evolution.</title>
        <authorList>
            <person name="Varga T."/>
            <person name="Krizsan K."/>
            <person name="Foldi C."/>
            <person name="Dima B."/>
            <person name="Sanchez-Garcia M."/>
            <person name="Sanchez-Ramirez S."/>
            <person name="Szollosi G.J."/>
            <person name="Szarkandi J.G."/>
            <person name="Papp V."/>
            <person name="Albert L."/>
            <person name="Andreopoulos W."/>
            <person name="Angelini C."/>
            <person name="Antonin V."/>
            <person name="Barry K.W."/>
            <person name="Bougher N.L."/>
            <person name="Buchanan P."/>
            <person name="Buyck B."/>
            <person name="Bense V."/>
            <person name="Catcheside P."/>
            <person name="Chovatia M."/>
            <person name="Cooper J."/>
            <person name="Damon W."/>
            <person name="Desjardin D."/>
            <person name="Finy P."/>
            <person name="Geml J."/>
            <person name="Haridas S."/>
            <person name="Hughes K."/>
            <person name="Justo A."/>
            <person name="Karasinski D."/>
            <person name="Kautmanova I."/>
            <person name="Kiss B."/>
            <person name="Kocsube S."/>
            <person name="Kotiranta H."/>
            <person name="LaButti K.M."/>
            <person name="Lechner B.E."/>
            <person name="Liimatainen K."/>
            <person name="Lipzen A."/>
            <person name="Lukacs Z."/>
            <person name="Mihaltcheva S."/>
            <person name="Morgado L.N."/>
            <person name="Niskanen T."/>
            <person name="Noordeloos M.E."/>
            <person name="Ohm R.A."/>
            <person name="Ortiz-Santana B."/>
            <person name="Ovrebo C."/>
            <person name="Racz N."/>
            <person name="Riley R."/>
            <person name="Savchenko A."/>
            <person name="Shiryaev A."/>
            <person name="Soop K."/>
            <person name="Spirin V."/>
            <person name="Szebenyi C."/>
            <person name="Tomsovsky M."/>
            <person name="Tulloss R.E."/>
            <person name="Uehling J."/>
            <person name="Grigoriev I.V."/>
            <person name="Vagvolgyi C."/>
            <person name="Papp T."/>
            <person name="Martin F.M."/>
            <person name="Miettinen O."/>
            <person name="Hibbett D.S."/>
            <person name="Nagy L.G."/>
        </authorList>
    </citation>
    <scope>NUCLEOTIDE SEQUENCE [LARGE SCALE GENOMIC DNA]</scope>
    <source>
        <strain evidence="7 8">CBS 309.79</strain>
    </source>
</reference>
<feature type="binding site" evidence="3">
    <location>
        <position position="47"/>
    </location>
    <ligand>
        <name>ATP</name>
        <dbReference type="ChEBI" id="CHEBI:30616"/>
    </ligand>
</feature>
<keyword evidence="4" id="KW-0723">Serine/threonine-protein kinase</keyword>
<keyword evidence="7" id="KW-0808">Transferase</keyword>
<feature type="compositionally biased region" description="Polar residues" evidence="5">
    <location>
        <begin position="350"/>
        <end position="364"/>
    </location>
</feature>
<keyword evidence="8" id="KW-1185">Reference proteome</keyword>
<protein>
    <submittedName>
        <fullName evidence="7">Kinase-like domain-containing protein</fullName>
    </submittedName>
</protein>
<dbReference type="PANTHER" id="PTHR44167">
    <property type="entry name" value="OVARIAN-SPECIFIC SERINE/THREONINE-PROTEIN KINASE LOK-RELATED"/>
    <property type="match status" value="1"/>
</dbReference>
<organism evidence="7 8">
    <name type="scientific">Pterulicium gracile</name>
    <dbReference type="NCBI Taxonomy" id="1884261"/>
    <lineage>
        <taxon>Eukaryota</taxon>
        <taxon>Fungi</taxon>
        <taxon>Dikarya</taxon>
        <taxon>Basidiomycota</taxon>
        <taxon>Agaricomycotina</taxon>
        <taxon>Agaricomycetes</taxon>
        <taxon>Agaricomycetidae</taxon>
        <taxon>Agaricales</taxon>
        <taxon>Pleurotineae</taxon>
        <taxon>Pterulaceae</taxon>
        <taxon>Pterulicium</taxon>
    </lineage>
</organism>